<evidence type="ECO:0000256" key="10">
    <source>
        <dbReference type="SAM" id="Phobius"/>
    </source>
</evidence>
<keyword evidence="14" id="KW-1185">Reference proteome</keyword>
<evidence type="ECO:0000256" key="9">
    <source>
        <dbReference type="SAM" id="MobiDB-lite"/>
    </source>
</evidence>
<dbReference type="Pfam" id="PF00905">
    <property type="entry name" value="Transpeptidase"/>
    <property type="match status" value="1"/>
</dbReference>
<dbReference type="InterPro" id="IPR036950">
    <property type="entry name" value="PBP_transglycosylase"/>
</dbReference>
<protein>
    <submittedName>
        <fullName evidence="13">Transglycosylase domain-containing protein</fullName>
        <ecNumber evidence="13">2.4.-.-</ecNumber>
    </submittedName>
</protein>
<evidence type="ECO:0000256" key="3">
    <source>
        <dbReference type="ARBA" id="ARBA00022676"/>
    </source>
</evidence>
<evidence type="ECO:0000256" key="4">
    <source>
        <dbReference type="ARBA" id="ARBA00022679"/>
    </source>
</evidence>
<dbReference type="SUPFAM" id="SSF56601">
    <property type="entry name" value="beta-lactamase/transpeptidase-like"/>
    <property type="match status" value="1"/>
</dbReference>
<feature type="domain" description="Penicillin-binding protein transpeptidase" evidence="11">
    <location>
        <begin position="362"/>
        <end position="670"/>
    </location>
</feature>
<keyword evidence="10" id="KW-0812">Transmembrane</keyword>
<keyword evidence="5" id="KW-0378">Hydrolase</keyword>
<sequence>MPKKRSGGGLSSTQQAAKFLGVSVLAGAVMAGIALPAVGALGLAAKGSVESFDELPANLKTPPLSQRTTILDADGGQIATVYSRDRTVVDLKDISPYLQKAIVAIEDSRFYQHGAVDLKGVLRALNKNARSGEVSEGASTLTQQYVKNVFVEEAGDDPTKVAQATQQTLGRKIAELKYAIQVEEELGKKKILENYLNITFFGQQAYGVEAAAQRYFSKHAKDLNLQESALLAGIVQSPSRYDPVNDEAEAKKRRNVVLQRMAEVGDVSPEEAAEAARSPLGLNVSKPKNGCITAVNDASFFCDYVREVFLSDPVFGKTREDRSRIWNQGGLTIRTTLTRQAQASVNDSLDDHVDKGDSVAAAVTLVEPGTGKILGMGQSKPFGYGKNETEINYSVDHGMGGSNYGFPTGSTFKPIVAAAALEEGRPATQEYSSPYEMPYPEPVQTCSGKPWMNEGNETVPNESESEVGPYRLKEAMALSVNTYFVQMVADIGLCPVMKMTDGLHVVQGNGDKLPEVPAVSLGSKGISPLTMASAYAAFASRGMYCTPIAIESITQKIGDREKSLEVPKSTCSRAMSEKTADTVNTLLQGVVDSGTGQQAGLTDRANAGKTGTTDERKNAWFVGYTPNLSGAVWVGSATQQVKMVNITIGGVPHAKVYGGSVPGPIWRDAMTGALSGKEAPSFNLVDIPEPERDRGRGDDRDDDGNNGDGGLIGGLIGGGDGNGGNGNGGNGGGGTEPDPTFSIPEGFLQGPGNGPGGRD</sequence>
<evidence type="ECO:0000256" key="1">
    <source>
        <dbReference type="ARBA" id="ARBA00022645"/>
    </source>
</evidence>
<keyword evidence="1" id="KW-0121">Carboxypeptidase</keyword>
<evidence type="ECO:0000256" key="7">
    <source>
        <dbReference type="ARBA" id="ARBA00034000"/>
    </source>
</evidence>
<dbReference type="EMBL" id="JBHVZQ010000013">
    <property type="protein sequence ID" value="MFF1275118.1"/>
    <property type="molecule type" value="Genomic_DNA"/>
</dbReference>
<keyword evidence="4 13" id="KW-0808">Transferase</keyword>
<dbReference type="EC" id="2.4.-.-" evidence="13"/>
<feature type="compositionally biased region" description="Basic and acidic residues" evidence="9">
    <location>
        <begin position="689"/>
        <end position="699"/>
    </location>
</feature>
<evidence type="ECO:0000313" key="13">
    <source>
        <dbReference type="EMBL" id="MFF1275118.1"/>
    </source>
</evidence>
<evidence type="ECO:0000256" key="8">
    <source>
        <dbReference type="ARBA" id="ARBA00049902"/>
    </source>
</evidence>
<organism evidence="13 14">
    <name type="scientific">Streptomyces marokkonensis</name>
    <dbReference type="NCBI Taxonomy" id="324855"/>
    <lineage>
        <taxon>Bacteria</taxon>
        <taxon>Bacillati</taxon>
        <taxon>Actinomycetota</taxon>
        <taxon>Actinomycetes</taxon>
        <taxon>Kitasatosporales</taxon>
        <taxon>Streptomycetaceae</taxon>
        <taxon>Streptomyces</taxon>
    </lineage>
</organism>
<dbReference type="Gene3D" id="1.10.3810.10">
    <property type="entry name" value="Biosynthetic peptidoglycan transglycosylase-like"/>
    <property type="match status" value="1"/>
</dbReference>
<comment type="catalytic activity">
    <reaction evidence="8">
        <text>[GlcNAc-(1-&gt;4)-Mur2Ac(oyl-L-Ala-gamma-D-Glu-L-Lys-D-Ala-D-Ala)](n)-di-trans,octa-cis-undecaprenyl diphosphate + beta-D-GlcNAc-(1-&gt;4)-Mur2Ac(oyl-L-Ala-gamma-D-Glu-L-Lys-D-Ala-D-Ala)-di-trans,octa-cis-undecaprenyl diphosphate = [GlcNAc-(1-&gt;4)-Mur2Ac(oyl-L-Ala-gamma-D-Glu-L-Lys-D-Ala-D-Ala)](n+1)-di-trans,octa-cis-undecaprenyl diphosphate + di-trans,octa-cis-undecaprenyl diphosphate + H(+)</text>
        <dbReference type="Rhea" id="RHEA:23708"/>
        <dbReference type="Rhea" id="RHEA-COMP:9602"/>
        <dbReference type="Rhea" id="RHEA-COMP:9603"/>
        <dbReference type="ChEBI" id="CHEBI:15378"/>
        <dbReference type="ChEBI" id="CHEBI:58405"/>
        <dbReference type="ChEBI" id="CHEBI:60033"/>
        <dbReference type="ChEBI" id="CHEBI:78435"/>
        <dbReference type="EC" id="2.4.99.28"/>
    </reaction>
</comment>
<feature type="compositionally biased region" description="Gly residues" evidence="9">
    <location>
        <begin position="749"/>
        <end position="759"/>
    </location>
</feature>
<comment type="caution">
    <text evidence="13">The sequence shown here is derived from an EMBL/GenBank/DDBJ whole genome shotgun (WGS) entry which is preliminary data.</text>
</comment>
<keyword evidence="6" id="KW-0511">Multifunctional enzyme</keyword>
<keyword evidence="2" id="KW-0645">Protease</keyword>
<dbReference type="PANTHER" id="PTHR32282:SF33">
    <property type="entry name" value="PEPTIDOGLYCAN GLYCOSYLTRANSFERASE"/>
    <property type="match status" value="1"/>
</dbReference>
<evidence type="ECO:0000256" key="6">
    <source>
        <dbReference type="ARBA" id="ARBA00023268"/>
    </source>
</evidence>
<dbReference type="GO" id="GO:0016757">
    <property type="term" value="F:glycosyltransferase activity"/>
    <property type="evidence" value="ECO:0007669"/>
    <property type="project" value="UniProtKB-KW"/>
</dbReference>
<dbReference type="SUPFAM" id="SSF53955">
    <property type="entry name" value="Lysozyme-like"/>
    <property type="match status" value="1"/>
</dbReference>
<feature type="transmembrane region" description="Helical" evidence="10">
    <location>
        <begin position="20"/>
        <end position="45"/>
    </location>
</feature>
<evidence type="ECO:0000256" key="2">
    <source>
        <dbReference type="ARBA" id="ARBA00022670"/>
    </source>
</evidence>
<dbReference type="Proteomes" id="UP001601627">
    <property type="component" value="Unassembled WGS sequence"/>
</dbReference>
<name>A0ABW6Q7D5_9ACTN</name>
<dbReference type="Gene3D" id="3.40.710.10">
    <property type="entry name" value="DD-peptidase/beta-lactamase superfamily"/>
    <property type="match status" value="1"/>
</dbReference>
<evidence type="ECO:0000256" key="5">
    <source>
        <dbReference type="ARBA" id="ARBA00022801"/>
    </source>
</evidence>
<dbReference type="InterPro" id="IPR001264">
    <property type="entry name" value="Glyco_trans_51"/>
</dbReference>
<keyword evidence="3 13" id="KW-0328">Glycosyltransferase</keyword>
<feature type="domain" description="Glycosyl transferase family 51" evidence="12">
    <location>
        <begin position="77"/>
        <end position="261"/>
    </location>
</feature>
<reference evidence="13 14" key="1">
    <citation type="submission" date="2024-09" db="EMBL/GenBank/DDBJ databases">
        <title>The Natural Products Discovery Center: Release of the First 8490 Sequenced Strains for Exploring Actinobacteria Biosynthetic Diversity.</title>
        <authorList>
            <person name="Kalkreuter E."/>
            <person name="Kautsar S.A."/>
            <person name="Yang D."/>
            <person name="Bader C.D."/>
            <person name="Teijaro C.N."/>
            <person name="Fluegel L."/>
            <person name="Davis C.M."/>
            <person name="Simpson J.R."/>
            <person name="Lauterbach L."/>
            <person name="Steele A.D."/>
            <person name="Gui C."/>
            <person name="Meng S."/>
            <person name="Li G."/>
            <person name="Viehrig K."/>
            <person name="Ye F."/>
            <person name="Su P."/>
            <person name="Kiefer A.F."/>
            <person name="Nichols A."/>
            <person name="Cepeda A.J."/>
            <person name="Yan W."/>
            <person name="Fan B."/>
            <person name="Jiang Y."/>
            <person name="Adhikari A."/>
            <person name="Zheng C.-J."/>
            <person name="Schuster L."/>
            <person name="Cowan T.M."/>
            <person name="Smanski M.J."/>
            <person name="Chevrette M.G."/>
            <person name="De Carvalho L.P.S."/>
            <person name="Shen B."/>
        </authorList>
    </citation>
    <scope>NUCLEOTIDE SEQUENCE [LARGE SCALE GENOMIC DNA]</scope>
    <source>
        <strain evidence="13 14">NPDC058328</strain>
    </source>
</reference>
<dbReference type="PANTHER" id="PTHR32282">
    <property type="entry name" value="BINDING PROTEIN TRANSPEPTIDASE, PUTATIVE-RELATED"/>
    <property type="match status" value="1"/>
</dbReference>
<dbReference type="InterPro" id="IPR023346">
    <property type="entry name" value="Lysozyme-like_dom_sf"/>
</dbReference>
<evidence type="ECO:0000259" key="11">
    <source>
        <dbReference type="Pfam" id="PF00905"/>
    </source>
</evidence>
<comment type="catalytic activity">
    <reaction evidence="7">
        <text>Preferential cleavage: (Ac)2-L-Lys-D-Ala-|-D-Ala. Also transpeptidation of peptidyl-alanyl moieties that are N-acyl substituents of D-alanine.</text>
        <dbReference type="EC" id="3.4.16.4"/>
    </reaction>
</comment>
<dbReference type="RefSeq" id="WP_388235466.1">
    <property type="nucleotide sequence ID" value="NZ_JBHVZQ010000013.1"/>
</dbReference>
<dbReference type="InterPro" id="IPR012338">
    <property type="entry name" value="Beta-lactam/transpept-like"/>
</dbReference>
<evidence type="ECO:0000313" key="14">
    <source>
        <dbReference type="Proteomes" id="UP001601627"/>
    </source>
</evidence>
<gene>
    <name evidence="13" type="ORF">ACFVZC_17145</name>
</gene>
<keyword evidence="10" id="KW-1133">Transmembrane helix</keyword>
<dbReference type="InterPro" id="IPR001460">
    <property type="entry name" value="PCN-bd_Tpept"/>
</dbReference>
<keyword evidence="10" id="KW-0472">Membrane</keyword>
<feature type="region of interest" description="Disordered" evidence="9">
    <location>
        <begin position="677"/>
        <end position="759"/>
    </location>
</feature>
<feature type="compositionally biased region" description="Gly residues" evidence="9">
    <location>
        <begin position="706"/>
        <end position="735"/>
    </location>
</feature>
<proteinExistence type="predicted"/>
<accession>A0ABW6Q7D5</accession>
<dbReference type="InterPro" id="IPR050396">
    <property type="entry name" value="Glycosyltr_51/Transpeptidase"/>
</dbReference>
<evidence type="ECO:0000259" key="12">
    <source>
        <dbReference type="Pfam" id="PF00912"/>
    </source>
</evidence>
<dbReference type="Pfam" id="PF00912">
    <property type="entry name" value="Transgly"/>
    <property type="match status" value="1"/>
</dbReference>